<organism evidence="1 2">
    <name type="scientific">Chroogloeocystis siderophila 5.2 s.c.1</name>
    <dbReference type="NCBI Taxonomy" id="247279"/>
    <lineage>
        <taxon>Bacteria</taxon>
        <taxon>Bacillati</taxon>
        <taxon>Cyanobacteriota</taxon>
        <taxon>Cyanophyceae</taxon>
        <taxon>Oscillatoriophycideae</taxon>
        <taxon>Chroococcales</taxon>
        <taxon>Chroococcaceae</taxon>
        <taxon>Chroogloeocystis</taxon>
    </lineage>
</organism>
<protein>
    <submittedName>
        <fullName evidence="1">Uncharacterized protein</fullName>
    </submittedName>
</protein>
<dbReference type="Proteomes" id="UP000185984">
    <property type="component" value="Unassembled WGS sequence"/>
</dbReference>
<keyword evidence="2" id="KW-1185">Reference proteome</keyword>
<sequence>MFCSFQSCVDKIDSTVAITSPVWLVSYPPNASSWFNLDLAAGQTHLKIRKWDEESYLANDA</sequence>
<gene>
    <name evidence="1" type="ORF">NIES1031_00550</name>
</gene>
<comment type="caution">
    <text evidence="1">The sequence shown here is derived from an EMBL/GenBank/DDBJ whole genome shotgun (WGS) entry which is preliminary data.</text>
</comment>
<name>A0A1U7HZR2_9CHRO</name>
<evidence type="ECO:0000313" key="2">
    <source>
        <dbReference type="Proteomes" id="UP000185984"/>
    </source>
</evidence>
<dbReference type="EMBL" id="MRCC01000001">
    <property type="protein sequence ID" value="OKH29129.1"/>
    <property type="molecule type" value="Genomic_DNA"/>
</dbReference>
<proteinExistence type="predicted"/>
<evidence type="ECO:0000313" key="1">
    <source>
        <dbReference type="EMBL" id="OKH29129.1"/>
    </source>
</evidence>
<dbReference type="AlphaFoldDB" id="A0A1U7HZR2"/>
<reference evidence="1 2" key="1">
    <citation type="submission" date="2016-11" db="EMBL/GenBank/DDBJ databases">
        <title>Draft Genome Sequences of Nine Cyanobacterial Strains from Diverse Habitats.</title>
        <authorList>
            <person name="Zhu T."/>
            <person name="Hou S."/>
            <person name="Lu X."/>
            <person name="Hess W.R."/>
        </authorList>
    </citation>
    <scope>NUCLEOTIDE SEQUENCE [LARGE SCALE GENOMIC DNA]</scope>
    <source>
        <strain evidence="1 2">5.2 s.c.1</strain>
    </source>
</reference>
<accession>A0A1U7HZR2</accession>